<dbReference type="PANTHER" id="PTHR22600">
    <property type="entry name" value="BETA-HEXOSAMINIDASE"/>
    <property type="match status" value="1"/>
</dbReference>
<dbReference type="PANTHER" id="PTHR22600:SF21">
    <property type="entry name" value="BETA-HEXOSAMINIDASE A"/>
    <property type="match status" value="1"/>
</dbReference>
<organism evidence="7 8">
    <name type="scientific">Flavobacterium profundi</name>
    <dbReference type="NCBI Taxonomy" id="1774945"/>
    <lineage>
        <taxon>Bacteria</taxon>
        <taxon>Pseudomonadati</taxon>
        <taxon>Bacteroidota</taxon>
        <taxon>Flavobacteriia</taxon>
        <taxon>Flavobacteriales</taxon>
        <taxon>Flavobacteriaceae</taxon>
        <taxon>Flavobacterium</taxon>
    </lineage>
</organism>
<dbReference type="GO" id="GO:0006689">
    <property type="term" value="P:ganglioside catabolic process"/>
    <property type="evidence" value="ECO:0007669"/>
    <property type="project" value="TreeGrafter"/>
</dbReference>
<evidence type="ECO:0000256" key="3">
    <source>
        <dbReference type="ARBA" id="ARBA00023295"/>
    </source>
</evidence>
<evidence type="ECO:0000259" key="6">
    <source>
        <dbReference type="Pfam" id="PF02838"/>
    </source>
</evidence>
<dbReference type="EMBL" id="WQLW01000006">
    <property type="protein sequence ID" value="MVO09362.1"/>
    <property type="molecule type" value="Genomic_DNA"/>
</dbReference>
<dbReference type="GO" id="GO:0004563">
    <property type="term" value="F:beta-N-acetylhexosaminidase activity"/>
    <property type="evidence" value="ECO:0007669"/>
    <property type="project" value="InterPro"/>
</dbReference>
<dbReference type="GO" id="GO:0016020">
    <property type="term" value="C:membrane"/>
    <property type="evidence" value="ECO:0007669"/>
    <property type="project" value="TreeGrafter"/>
</dbReference>
<dbReference type="RefSeq" id="WP_140997745.1">
    <property type="nucleotide sequence ID" value="NZ_VDCZ01000006.1"/>
</dbReference>
<dbReference type="Proteomes" id="UP000431264">
    <property type="component" value="Unassembled WGS sequence"/>
</dbReference>
<protein>
    <submittedName>
        <fullName evidence="7">Family 20 glycosylhydrolase</fullName>
    </submittedName>
</protein>
<accession>A0A6I4ILP9</accession>
<dbReference type="InterPro" id="IPR029018">
    <property type="entry name" value="Hex-like_dom2"/>
</dbReference>
<evidence type="ECO:0000256" key="4">
    <source>
        <dbReference type="PIRSR" id="PIRSR625705-1"/>
    </source>
</evidence>
<dbReference type="Gene3D" id="3.30.379.10">
    <property type="entry name" value="Chitobiase/beta-hexosaminidase domain 2-like"/>
    <property type="match status" value="1"/>
</dbReference>
<dbReference type="GO" id="GO:0005764">
    <property type="term" value="C:lysosome"/>
    <property type="evidence" value="ECO:0007669"/>
    <property type="project" value="TreeGrafter"/>
</dbReference>
<dbReference type="Pfam" id="PF00728">
    <property type="entry name" value="Glyco_hydro_20"/>
    <property type="match status" value="1"/>
</dbReference>
<dbReference type="InterPro" id="IPR025705">
    <property type="entry name" value="Beta_hexosaminidase_sua/sub"/>
</dbReference>
<proteinExistence type="inferred from homology"/>
<feature type="domain" description="Beta-hexosaminidase bacterial type N-terminal" evidence="6">
    <location>
        <begin position="26"/>
        <end position="158"/>
    </location>
</feature>
<comment type="similarity">
    <text evidence="1">Belongs to the glycosyl hydrolase 20 family.</text>
</comment>
<dbReference type="AlphaFoldDB" id="A0A6I4ILP9"/>
<dbReference type="Gene3D" id="3.20.20.80">
    <property type="entry name" value="Glycosidases"/>
    <property type="match status" value="1"/>
</dbReference>
<dbReference type="InterPro" id="IPR017853">
    <property type="entry name" value="GH"/>
</dbReference>
<gene>
    <name evidence="7" type="ORF">GOQ30_09350</name>
</gene>
<comment type="caution">
    <text evidence="7">The sequence shown here is derived from an EMBL/GenBank/DDBJ whole genome shotgun (WGS) entry which is preliminary data.</text>
</comment>
<evidence type="ECO:0000259" key="5">
    <source>
        <dbReference type="Pfam" id="PF00728"/>
    </source>
</evidence>
<dbReference type="GO" id="GO:0030203">
    <property type="term" value="P:glycosaminoglycan metabolic process"/>
    <property type="evidence" value="ECO:0007669"/>
    <property type="project" value="TreeGrafter"/>
</dbReference>
<reference evidence="8" key="1">
    <citation type="submission" date="2019-05" db="EMBL/GenBank/DDBJ databases">
        <title>Flavobacterium profundi sp. nov., isolated from a deep-sea seamount.</title>
        <authorList>
            <person name="Zhang D.-C."/>
        </authorList>
    </citation>
    <scope>NUCLEOTIDE SEQUENCE [LARGE SCALE GENOMIC DNA]</scope>
    <source>
        <strain evidence="8">TP390</strain>
    </source>
</reference>
<evidence type="ECO:0000313" key="8">
    <source>
        <dbReference type="Proteomes" id="UP000431264"/>
    </source>
</evidence>
<dbReference type="GO" id="GO:0005975">
    <property type="term" value="P:carbohydrate metabolic process"/>
    <property type="evidence" value="ECO:0007669"/>
    <property type="project" value="InterPro"/>
</dbReference>
<dbReference type="SUPFAM" id="SSF51445">
    <property type="entry name" value="(Trans)glycosidases"/>
    <property type="match status" value="1"/>
</dbReference>
<name>A0A6I4ILP9_9FLAO</name>
<dbReference type="InterPro" id="IPR015883">
    <property type="entry name" value="Glyco_hydro_20_cat"/>
</dbReference>
<dbReference type="InterPro" id="IPR015882">
    <property type="entry name" value="HEX_bac_N"/>
</dbReference>
<keyword evidence="2 7" id="KW-0378">Hydrolase</keyword>
<keyword evidence="8" id="KW-1185">Reference proteome</keyword>
<evidence type="ECO:0000256" key="2">
    <source>
        <dbReference type="ARBA" id="ARBA00022801"/>
    </source>
</evidence>
<sequence>MNLKHAIIFVFFSLNIYSQTVKQSLSLIPWPKEIQTKQGFFKINPEFSLNITGNAHPRIYKAATHFLRRLDGRTGLFLKQGFITKSDEDSNAQLQIHCQRKGEVGIYEDESYSLEINEKSIIIDAVTDIGALHALETLLQLLQNNSDTFFFPNVSISDKPEFKWRGLMIDVARHFQPVEVIKRNIDAMAAVKLNVLHWHLVDDQGWRIELKNRKKLTELASDGYYYTQEEIKNIIQYASERGIVVVPEIDVPGHATAILTAYPEIGSNYKKNPSEQTASSYSIERNAGVFRPTLDPSNPNTYKILSEIFDEVCPLFPGKYFHIGGDENEGKAWDDNPVIQEFKKKKGFQTNHELQSYFTLQLVPMFKKHDKDIVGWEEIMNEKMPKSTIIHSWKGANEGSTAGASLINAVKNGYRTILSNGFYIDLMQSINEHYMSPIIPKNAKLTTKEREHILGGEATMWSELVTAQNIDSRIWPRTIAIAELFWSNPQNPDVSNLLQRLPSVSNRLEELGITHIRNKEVILRNIANYQNTFALEYFSKLCEPLKIYTRNKGGTEYHMYSPFTLFADACTVDASEALQFNWAVNQYLKEINPTNLASVTSFFEQWKTNHKELVVLSENAPLIQPILPLSESLSLLSEELLQIIHHNKEYDTVYLNQLWEKCNSKEYADVELAVVIGLKKMIENLK</sequence>
<dbReference type="PRINTS" id="PR00738">
    <property type="entry name" value="GLHYDRLASE20"/>
</dbReference>
<dbReference type="SUPFAM" id="SSF55545">
    <property type="entry name" value="beta-N-acetylhexosaminidase-like domain"/>
    <property type="match status" value="1"/>
</dbReference>
<feature type="domain" description="Glycoside hydrolase family 20 catalytic" evidence="5">
    <location>
        <begin position="162"/>
        <end position="488"/>
    </location>
</feature>
<dbReference type="OrthoDB" id="9763537at2"/>
<dbReference type="Pfam" id="PF02838">
    <property type="entry name" value="Glyco_hydro_20b"/>
    <property type="match status" value="1"/>
</dbReference>
<feature type="active site" description="Proton donor" evidence="4">
    <location>
        <position position="327"/>
    </location>
</feature>
<evidence type="ECO:0000313" key="7">
    <source>
        <dbReference type="EMBL" id="MVO09362.1"/>
    </source>
</evidence>
<keyword evidence="3" id="KW-0326">Glycosidase</keyword>
<evidence type="ECO:0000256" key="1">
    <source>
        <dbReference type="ARBA" id="ARBA00006285"/>
    </source>
</evidence>